<dbReference type="OrthoDB" id="47732at2759"/>
<comment type="caution">
    <text evidence="10">The sequence shown here is derived from an EMBL/GenBank/DDBJ whole genome shotgun (WGS) entry which is preliminary data.</text>
</comment>
<dbReference type="GO" id="GO:0000462">
    <property type="term" value="P:maturation of SSU-rRNA from tricistronic rRNA transcript (SSU-rRNA, 5.8S rRNA, LSU-rRNA)"/>
    <property type="evidence" value="ECO:0007669"/>
    <property type="project" value="TreeGrafter"/>
</dbReference>
<evidence type="ECO:0000256" key="5">
    <source>
        <dbReference type="ARBA" id="ARBA00022552"/>
    </source>
</evidence>
<evidence type="ECO:0000256" key="3">
    <source>
        <dbReference type="ARBA" id="ARBA00018689"/>
    </source>
</evidence>
<gene>
    <name evidence="10" type="ORF">D9Q98_000457</name>
</gene>
<comment type="similarity">
    <text evidence="2">Belongs to the EFG1 family.</text>
</comment>
<keyword evidence="6 8" id="KW-0175">Coiled coil</keyword>
<feature type="region of interest" description="Disordered" evidence="9">
    <location>
        <begin position="224"/>
        <end position="413"/>
    </location>
</feature>
<evidence type="ECO:0000256" key="4">
    <source>
        <dbReference type="ARBA" id="ARBA00019827"/>
    </source>
</evidence>
<keyword evidence="11" id="KW-1185">Reference proteome</keyword>
<dbReference type="GO" id="GO:0030688">
    <property type="term" value="C:preribosome, small subunit precursor"/>
    <property type="evidence" value="ECO:0007669"/>
    <property type="project" value="TreeGrafter"/>
</dbReference>
<dbReference type="InterPro" id="IPR050786">
    <property type="entry name" value="EFG1_rRNA-proc"/>
</dbReference>
<evidence type="ECO:0000256" key="1">
    <source>
        <dbReference type="ARBA" id="ARBA00004604"/>
    </source>
</evidence>
<accession>A0A9D4TZ33</accession>
<dbReference type="AlphaFoldDB" id="A0A9D4TZ33"/>
<keyword evidence="5" id="KW-0698">rRNA processing</keyword>
<dbReference type="PANTHER" id="PTHR33911:SF1">
    <property type="entry name" value="RRNA-PROCESSING PROTEIN EFG1"/>
    <property type="match status" value="1"/>
</dbReference>
<evidence type="ECO:0000313" key="10">
    <source>
        <dbReference type="EMBL" id="KAI3438014.1"/>
    </source>
</evidence>
<dbReference type="GO" id="GO:0005730">
    <property type="term" value="C:nucleolus"/>
    <property type="evidence" value="ECO:0007669"/>
    <property type="project" value="UniProtKB-SubCell"/>
</dbReference>
<feature type="coiled-coil region" evidence="8">
    <location>
        <begin position="50"/>
        <end position="110"/>
    </location>
</feature>
<feature type="compositionally biased region" description="Low complexity" evidence="9">
    <location>
        <begin position="350"/>
        <end position="365"/>
    </location>
</feature>
<protein>
    <recommendedName>
        <fullName evidence="3">rRNA-processing protein EFG1</fullName>
    </recommendedName>
    <alternativeName>
        <fullName evidence="4">rRNA-processing protein efg1</fullName>
    </alternativeName>
</protein>
<dbReference type="InterPro" id="IPR019310">
    <property type="entry name" value="Efg1"/>
</dbReference>
<evidence type="ECO:0000256" key="9">
    <source>
        <dbReference type="SAM" id="MobiDB-lite"/>
    </source>
</evidence>
<dbReference type="EMBL" id="SIDB01000001">
    <property type="protein sequence ID" value="KAI3438014.1"/>
    <property type="molecule type" value="Genomic_DNA"/>
</dbReference>
<feature type="region of interest" description="Disordered" evidence="9">
    <location>
        <begin position="1"/>
        <end position="32"/>
    </location>
</feature>
<evidence type="ECO:0000256" key="6">
    <source>
        <dbReference type="ARBA" id="ARBA00023054"/>
    </source>
</evidence>
<evidence type="ECO:0000313" key="11">
    <source>
        <dbReference type="Proteomes" id="UP001055712"/>
    </source>
</evidence>
<reference evidence="10" key="2">
    <citation type="submission" date="2020-11" db="EMBL/GenBank/DDBJ databases">
        <authorList>
            <person name="Cecchin M."/>
            <person name="Marcolungo L."/>
            <person name="Rossato M."/>
            <person name="Girolomoni L."/>
            <person name="Cosentino E."/>
            <person name="Cuine S."/>
            <person name="Li-Beisson Y."/>
            <person name="Delledonne M."/>
            <person name="Ballottari M."/>
        </authorList>
    </citation>
    <scope>NUCLEOTIDE SEQUENCE</scope>
    <source>
        <strain evidence="10">211/11P</strain>
        <tissue evidence="10">Whole cell</tissue>
    </source>
</reference>
<dbReference type="Pfam" id="PF10153">
    <property type="entry name" value="Efg1"/>
    <property type="match status" value="1"/>
</dbReference>
<feature type="compositionally biased region" description="Basic and acidic residues" evidence="9">
    <location>
        <begin position="273"/>
        <end position="287"/>
    </location>
</feature>
<dbReference type="PANTHER" id="PTHR33911">
    <property type="entry name" value="RRNA-PROCESSING PROTEIN EFG1"/>
    <property type="match status" value="1"/>
</dbReference>
<evidence type="ECO:0000256" key="8">
    <source>
        <dbReference type="SAM" id="Coils"/>
    </source>
</evidence>
<sequence>MSPPTKHAGGKNFKPKAAQSKNAKGGKPASLKNQIRAVERLLRKPELDIKMRARQEAKLQELRVMQSEQQHKELERKYAVRYHKVRFFERVKLERRLQKLQSQLVAAAGDTPETGAEQPSAAQLQEQIAALQADLQYVLHFPKAEKYVSLLRQADDPAAQATLEAERARLRALVRQQLARAAMLADADEGAALVKGPAAAALAGASLATEQAGQAAVLKSEEEDDFFLSSGDEGAEEQGQKPKVQHPAAPAAATAAAGTKRPRSLEAGGDGEGSNHERSGSGKKDKLLGANRQNKGPAPAAHAGQKQQQSSGNTRQHKVGQQHPKGDHQQQQQRKQQSSQPWEPKGAPKQQQGHLQQQLVARQQQRSTKPGKHEQGGGRVPALPAGRPTAKQEEAPAQPLRSRAEGGRKRRRK</sequence>
<evidence type="ECO:0000256" key="7">
    <source>
        <dbReference type="ARBA" id="ARBA00023242"/>
    </source>
</evidence>
<name>A0A9D4TZ33_CHLVU</name>
<proteinExistence type="inferred from homology"/>
<feature type="compositionally biased region" description="Low complexity" evidence="9">
    <location>
        <begin position="247"/>
        <end position="257"/>
    </location>
</feature>
<dbReference type="Proteomes" id="UP001055712">
    <property type="component" value="Unassembled WGS sequence"/>
</dbReference>
<organism evidence="10 11">
    <name type="scientific">Chlorella vulgaris</name>
    <name type="common">Green alga</name>
    <dbReference type="NCBI Taxonomy" id="3077"/>
    <lineage>
        <taxon>Eukaryota</taxon>
        <taxon>Viridiplantae</taxon>
        <taxon>Chlorophyta</taxon>
        <taxon>core chlorophytes</taxon>
        <taxon>Trebouxiophyceae</taxon>
        <taxon>Chlorellales</taxon>
        <taxon>Chlorellaceae</taxon>
        <taxon>Chlorella clade</taxon>
        <taxon>Chlorella</taxon>
    </lineage>
</organism>
<feature type="compositionally biased region" description="Low complexity" evidence="9">
    <location>
        <begin position="329"/>
        <end position="341"/>
    </location>
</feature>
<reference evidence="10" key="1">
    <citation type="journal article" date="2019" name="Plant J.">
        <title>Chlorella vulgaris genome assembly and annotation reveals the molecular basis for metabolic acclimation to high light conditions.</title>
        <authorList>
            <person name="Cecchin M."/>
            <person name="Marcolungo L."/>
            <person name="Rossato M."/>
            <person name="Girolomoni L."/>
            <person name="Cosentino E."/>
            <person name="Cuine S."/>
            <person name="Li-Beisson Y."/>
            <person name="Delledonne M."/>
            <person name="Ballottari M."/>
        </authorList>
    </citation>
    <scope>NUCLEOTIDE SEQUENCE</scope>
    <source>
        <strain evidence="10">211/11P</strain>
    </source>
</reference>
<keyword evidence="7" id="KW-0539">Nucleus</keyword>
<evidence type="ECO:0000256" key="2">
    <source>
        <dbReference type="ARBA" id="ARBA00006916"/>
    </source>
</evidence>
<comment type="subcellular location">
    <subcellularLocation>
        <location evidence="1">Nucleus</location>
        <location evidence="1">Nucleolus</location>
    </subcellularLocation>
</comment>
<feature type="compositionally biased region" description="Polar residues" evidence="9">
    <location>
        <begin position="305"/>
        <end position="314"/>
    </location>
</feature>